<gene>
    <name evidence="1" type="ORF">SASPL_139185</name>
    <name evidence="2" type="ORF">SASPL_139195</name>
</gene>
<reference evidence="2" key="1">
    <citation type="submission" date="2018-01" db="EMBL/GenBank/DDBJ databases">
        <authorList>
            <person name="Mao J.F."/>
        </authorList>
    </citation>
    <scope>NUCLEOTIDE SEQUENCE</scope>
    <source>
        <strain evidence="2">Huo1</strain>
        <tissue evidence="2">Leaf</tissue>
    </source>
</reference>
<reference evidence="2" key="2">
    <citation type="submission" date="2020-08" db="EMBL/GenBank/DDBJ databases">
        <title>Plant Genome Project.</title>
        <authorList>
            <person name="Zhang R.-G."/>
        </authorList>
    </citation>
    <scope>NUCLEOTIDE SEQUENCE</scope>
    <source>
        <strain evidence="2">Huo1</strain>
        <tissue evidence="2">Leaf</tissue>
    </source>
</reference>
<dbReference type="EMBL" id="PNBA02000014">
    <property type="protein sequence ID" value="KAG6402317.1"/>
    <property type="molecule type" value="Genomic_DNA"/>
</dbReference>
<organism evidence="2">
    <name type="scientific">Salvia splendens</name>
    <name type="common">Scarlet sage</name>
    <dbReference type="NCBI Taxonomy" id="180675"/>
    <lineage>
        <taxon>Eukaryota</taxon>
        <taxon>Viridiplantae</taxon>
        <taxon>Streptophyta</taxon>
        <taxon>Embryophyta</taxon>
        <taxon>Tracheophyta</taxon>
        <taxon>Spermatophyta</taxon>
        <taxon>Magnoliopsida</taxon>
        <taxon>eudicotyledons</taxon>
        <taxon>Gunneridae</taxon>
        <taxon>Pentapetalae</taxon>
        <taxon>asterids</taxon>
        <taxon>lamiids</taxon>
        <taxon>Lamiales</taxon>
        <taxon>Lamiaceae</taxon>
        <taxon>Nepetoideae</taxon>
        <taxon>Mentheae</taxon>
        <taxon>Salviinae</taxon>
        <taxon>Salvia</taxon>
        <taxon>Salvia subgen. Calosphace</taxon>
        <taxon>core Calosphace</taxon>
    </lineage>
</organism>
<dbReference type="SUPFAM" id="SSF54403">
    <property type="entry name" value="Cystatin/monellin"/>
    <property type="match status" value="1"/>
</dbReference>
<dbReference type="Gene3D" id="3.10.450.10">
    <property type="match status" value="1"/>
</dbReference>
<keyword evidence="3" id="KW-1185">Reference proteome</keyword>
<evidence type="ECO:0000313" key="1">
    <source>
        <dbReference type="EMBL" id="KAG6402307.1"/>
    </source>
</evidence>
<dbReference type="EMBL" id="PNBA02000014">
    <property type="protein sequence ID" value="KAG6402307.1"/>
    <property type="molecule type" value="Genomic_DNA"/>
</dbReference>
<name>A0A8X8ZEZ2_SALSN</name>
<evidence type="ECO:0000313" key="3">
    <source>
        <dbReference type="Proteomes" id="UP000298416"/>
    </source>
</evidence>
<dbReference type="Proteomes" id="UP000298416">
    <property type="component" value="Unassembled WGS sequence"/>
</dbReference>
<dbReference type="InterPro" id="IPR046350">
    <property type="entry name" value="Cystatin_sf"/>
</dbReference>
<proteinExistence type="predicted"/>
<sequence length="139" mass="14669">MTMTASFFGGPVAAKPATATTRRSQLTVRAFMDSEKSVAESGNTRWGLVLAGVAAAAASVPSDLKPVPVEPNAPDIITLAKFAVSEYNNLILVSSAGKLQDVQLLTFGSVLKAEKKEFFSVFYTFVISVGEGLNPSPKK</sequence>
<accession>A0A8X8ZEZ2</accession>
<comment type="caution">
    <text evidence="2">The sequence shown here is derived from an EMBL/GenBank/DDBJ whole genome shotgun (WGS) entry which is preliminary data.</text>
</comment>
<protein>
    <submittedName>
        <fullName evidence="2">Uncharacterized protein</fullName>
    </submittedName>
</protein>
<dbReference type="AlphaFoldDB" id="A0A8X8ZEZ2"/>
<evidence type="ECO:0000313" key="2">
    <source>
        <dbReference type="EMBL" id="KAG6402317.1"/>
    </source>
</evidence>